<dbReference type="CDD" id="cd07710">
    <property type="entry name" value="arylsulfatase_Sdsa1-like_MBL-fold"/>
    <property type="match status" value="1"/>
</dbReference>
<comment type="caution">
    <text evidence="6">The sequence shown here is derived from an EMBL/GenBank/DDBJ whole genome shotgun (WGS) entry which is preliminary data.</text>
</comment>
<dbReference type="InterPro" id="IPR044097">
    <property type="entry name" value="Bds1/SdsA1_MBL-fold"/>
</dbReference>
<keyword evidence="1" id="KW-0479">Metal-binding</keyword>
<evidence type="ECO:0000313" key="7">
    <source>
        <dbReference type="Proteomes" id="UP000078397"/>
    </source>
</evidence>
<comment type="similarity">
    <text evidence="4">Belongs to the metallo-beta-lactamase superfamily. Type III sulfatase family.</text>
</comment>
<dbReference type="Gene3D" id="3.60.15.30">
    <property type="entry name" value="Metallo-beta-lactamase domain"/>
    <property type="match status" value="1"/>
</dbReference>
<dbReference type="Pfam" id="PF14863">
    <property type="entry name" value="Alkyl_sulf_dimr"/>
    <property type="match status" value="1"/>
</dbReference>
<sequence length="751" mass="82789">MSLPAKPVDSNNHDFEFAQSGLVAPLSNPQILSDLSGDVVWDADAYQFMSEECPPTTNELLWRQGQLCSVTAGLYQVTSGIYQVRGLDLANMSIVQIPKTNKIIIVDCLTSVETARAAIQLYQDYHNSQFQQNADIEALLYTHCHVDHFRGAQAIVDMAGPDLQIIGPDGFLEHAVSENVYAGAAMSRRSIYMYGEGLPKVCRRLNRLRPGPGSITSDGVLKPGIEGLEIICQLTPGKEAPAEVNFYFRDYHALCMAENATHTLHNIQTLRGAPVRDARLWSPYLDESITLFGDMTDVVFSSHHWPTWKSAGENSDATNGKADDSQNLVLTFLSEQRDYYAYLHNETLRQLNNGSTPVEIAEQIKTPSALSARTNLQGYYGSVSHNVKGIYDKYMGWFDGNPANLWRLQPTDEATEYVKCMGGQQAVLDKAKEYQNNGNLRFAATLLDKCIFADPSNVNAKNQLVSIYTTLGQGAENGTWRNIYLTGAYELQNGPQGAVNTMTKASLMALNLVELFDTMAIRINGPEAFVLENKITIDFMVEDMPRQSGTGPVGWHMRLSNGAMTGHEIPYVPFQDLKDSKVDLTVWLAHETLVKVVGSAAAGKDSSLDQTGIKTSGDANAWTKVTALVVVPNNGESVSIVFSCRHTSNDVATRPYFLVILLSLCSKPCTTNCAKGYERHLAYLHSIFTIAAVRANESRYGHPVSSIPDNLTTLERLSEGQLLNCLFLRLRLISVESFLKSLCPVADSSYT</sequence>
<dbReference type="KEGG" id="pchm:VFPPC_03936"/>
<dbReference type="Proteomes" id="UP000078397">
    <property type="component" value="Unassembled WGS sequence"/>
</dbReference>
<dbReference type="InterPro" id="IPR038536">
    <property type="entry name" value="Alkyl/aryl-sulf_dimr_sf"/>
</dbReference>
<dbReference type="InterPro" id="IPR036527">
    <property type="entry name" value="SCP2_sterol-bd_dom_sf"/>
</dbReference>
<organism evidence="6 7">
    <name type="scientific">Pochonia chlamydosporia 170</name>
    <dbReference type="NCBI Taxonomy" id="1380566"/>
    <lineage>
        <taxon>Eukaryota</taxon>
        <taxon>Fungi</taxon>
        <taxon>Dikarya</taxon>
        <taxon>Ascomycota</taxon>
        <taxon>Pezizomycotina</taxon>
        <taxon>Sordariomycetes</taxon>
        <taxon>Hypocreomycetidae</taxon>
        <taxon>Hypocreales</taxon>
        <taxon>Clavicipitaceae</taxon>
        <taxon>Pochonia</taxon>
    </lineage>
</organism>
<dbReference type="GO" id="GO:0018909">
    <property type="term" value="P:dodecyl sulfate metabolic process"/>
    <property type="evidence" value="ECO:0007669"/>
    <property type="project" value="InterPro"/>
</dbReference>
<accession>A0A179F3N7</accession>
<dbReference type="OrthoDB" id="449487at2759"/>
<dbReference type="InterPro" id="IPR029228">
    <property type="entry name" value="Alkyl_sulf_dimr"/>
</dbReference>
<dbReference type="InterPro" id="IPR029229">
    <property type="entry name" value="Alkyl_sulf_C"/>
</dbReference>
<evidence type="ECO:0000256" key="2">
    <source>
        <dbReference type="ARBA" id="ARBA00022801"/>
    </source>
</evidence>
<dbReference type="Pfam" id="PF14864">
    <property type="entry name" value="Alkyl_sulf_C"/>
    <property type="match status" value="1"/>
</dbReference>
<dbReference type="Gene3D" id="1.25.40.880">
    <property type="entry name" value="Alkyl sulfatase, dimerisation domain"/>
    <property type="match status" value="1"/>
</dbReference>
<gene>
    <name evidence="6" type="ORF">VFPPC_03936</name>
</gene>
<dbReference type="PANTHER" id="PTHR43223">
    <property type="entry name" value="ALKYL/ARYL-SULFATASE"/>
    <property type="match status" value="1"/>
</dbReference>
<evidence type="ECO:0000256" key="1">
    <source>
        <dbReference type="ARBA" id="ARBA00022723"/>
    </source>
</evidence>
<evidence type="ECO:0000259" key="5">
    <source>
        <dbReference type="SMART" id="SM00849"/>
    </source>
</evidence>
<name>A0A179F3N7_METCM</name>
<evidence type="ECO:0000313" key="6">
    <source>
        <dbReference type="EMBL" id="OAQ59729.1"/>
    </source>
</evidence>
<dbReference type="RefSeq" id="XP_018137722.1">
    <property type="nucleotide sequence ID" value="XM_018283377.1"/>
</dbReference>
<dbReference type="InterPro" id="IPR036866">
    <property type="entry name" value="RibonucZ/Hydroxyglut_hydro"/>
</dbReference>
<evidence type="ECO:0000256" key="3">
    <source>
        <dbReference type="ARBA" id="ARBA00022833"/>
    </source>
</evidence>
<dbReference type="PANTHER" id="PTHR43223:SF1">
    <property type="entry name" value="ALKYL_ARYL-SULFATASE BDS1"/>
    <property type="match status" value="1"/>
</dbReference>
<proteinExistence type="inferred from homology"/>
<dbReference type="AlphaFoldDB" id="A0A179F3N7"/>
<dbReference type="SMART" id="SM00849">
    <property type="entry name" value="Lactamase_B"/>
    <property type="match status" value="1"/>
</dbReference>
<dbReference type="SUPFAM" id="SSF56281">
    <property type="entry name" value="Metallo-hydrolase/oxidoreductase"/>
    <property type="match status" value="1"/>
</dbReference>
<dbReference type="InterPro" id="IPR001279">
    <property type="entry name" value="Metallo-B-lactamas"/>
</dbReference>
<dbReference type="EMBL" id="LSBJ02000002">
    <property type="protein sequence ID" value="OAQ59729.1"/>
    <property type="molecule type" value="Genomic_DNA"/>
</dbReference>
<dbReference type="Pfam" id="PF00753">
    <property type="entry name" value="Lactamase_B"/>
    <property type="match status" value="1"/>
</dbReference>
<dbReference type="GO" id="GO:0046983">
    <property type="term" value="F:protein dimerization activity"/>
    <property type="evidence" value="ECO:0007669"/>
    <property type="project" value="InterPro"/>
</dbReference>
<dbReference type="GO" id="GO:0018741">
    <property type="term" value="F:linear primary-alkylsulfatase activity"/>
    <property type="evidence" value="ECO:0007669"/>
    <property type="project" value="InterPro"/>
</dbReference>
<keyword evidence="3" id="KW-0862">Zinc</keyword>
<reference evidence="6 7" key="1">
    <citation type="journal article" date="2016" name="PLoS Pathog.">
        <title>Biosynthesis of antibiotic leucinostatins in bio-control fungus Purpureocillium lilacinum and their inhibition on phytophthora revealed by genome mining.</title>
        <authorList>
            <person name="Wang G."/>
            <person name="Liu Z."/>
            <person name="Lin R."/>
            <person name="Li E."/>
            <person name="Mao Z."/>
            <person name="Ling J."/>
            <person name="Yang Y."/>
            <person name="Yin W.B."/>
            <person name="Xie B."/>
        </authorList>
    </citation>
    <scope>NUCLEOTIDE SEQUENCE [LARGE SCALE GENOMIC DNA]</scope>
    <source>
        <strain evidence="6">170</strain>
    </source>
</reference>
<dbReference type="GeneID" id="28847371"/>
<dbReference type="Gene3D" id="3.30.1050.10">
    <property type="entry name" value="SCP2 sterol-binding domain"/>
    <property type="match status" value="1"/>
</dbReference>
<evidence type="ECO:0000256" key="4">
    <source>
        <dbReference type="ARBA" id="ARBA00033751"/>
    </source>
</evidence>
<dbReference type="InterPro" id="IPR052195">
    <property type="entry name" value="Bact_Alkyl/Aryl-Sulfatase"/>
</dbReference>
<keyword evidence="2" id="KW-0378">Hydrolase</keyword>
<protein>
    <submittedName>
        <fullName evidence="6">Beta-lactamase domain-containing protein</fullName>
    </submittedName>
</protein>
<dbReference type="GO" id="GO:0046872">
    <property type="term" value="F:metal ion binding"/>
    <property type="evidence" value="ECO:0007669"/>
    <property type="project" value="UniProtKB-KW"/>
</dbReference>
<keyword evidence="7" id="KW-1185">Reference proteome</keyword>
<dbReference type="SUPFAM" id="SSF55718">
    <property type="entry name" value="SCP-like"/>
    <property type="match status" value="1"/>
</dbReference>
<feature type="domain" description="Metallo-beta-lactamase" evidence="5">
    <location>
        <begin position="89"/>
        <end position="303"/>
    </location>
</feature>